<feature type="domain" description="Sushi" evidence="7">
    <location>
        <begin position="644"/>
        <end position="712"/>
    </location>
</feature>
<reference evidence="8" key="1">
    <citation type="submission" date="2025-05" db="UniProtKB">
        <authorList>
            <consortium name="RefSeq"/>
        </authorList>
    </citation>
    <scope>NUCLEOTIDE SEQUENCE [LARGE SCALE GENOMIC DNA]</scope>
</reference>
<evidence type="ECO:0000256" key="1">
    <source>
        <dbReference type="ARBA" id="ARBA00004328"/>
    </source>
</evidence>
<organism evidence="8 9">
    <name type="scientific">Bactrocera dorsalis</name>
    <name type="common">Oriental fruit fly</name>
    <name type="synonym">Dacus dorsalis</name>
    <dbReference type="NCBI Taxonomy" id="27457"/>
    <lineage>
        <taxon>Eukaryota</taxon>
        <taxon>Metazoa</taxon>
        <taxon>Ecdysozoa</taxon>
        <taxon>Arthropoda</taxon>
        <taxon>Hexapoda</taxon>
        <taxon>Insecta</taxon>
        <taxon>Pterygota</taxon>
        <taxon>Neoptera</taxon>
        <taxon>Endopterygota</taxon>
        <taxon>Diptera</taxon>
        <taxon>Brachycera</taxon>
        <taxon>Muscomorpha</taxon>
        <taxon>Tephritoidea</taxon>
        <taxon>Tephritidae</taxon>
        <taxon>Bactrocera</taxon>
        <taxon>Bactrocera</taxon>
    </lineage>
</organism>
<dbReference type="InterPro" id="IPR051503">
    <property type="entry name" value="ComplSys_Reg/VirEntry_Med"/>
</dbReference>
<evidence type="ECO:0000259" key="7">
    <source>
        <dbReference type="PROSITE" id="PS50923"/>
    </source>
</evidence>
<feature type="domain" description="Sushi" evidence="7">
    <location>
        <begin position="806"/>
        <end position="872"/>
    </location>
</feature>
<dbReference type="PANTHER" id="PTHR45785:SF2">
    <property type="entry name" value="COMPLEMENT FACTOR H-RELATED"/>
    <property type="match status" value="1"/>
</dbReference>
<comment type="caution">
    <text evidence="5">Lacks conserved residue(s) required for the propagation of feature annotation.</text>
</comment>
<keyword evidence="2 5" id="KW-0768">Sushi</keyword>
<feature type="domain" description="Sushi" evidence="7">
    <location>
        <begin position="249"/>
        <end position="317"/>
    </location>
</feature>
<feature type="domain" description="Sushi" evidence="7">
    <location>
        <begin position="331"/>
        <end position="393"/>
    </location>
</feature>
<dbReference type="Pfam" id="PF00084">
    <property type="entry name" value="Sushi"/>
    <property type="match status" value="11"/>
</dbReference>
<feature type="domain" description="Sushi" evidence="7">
    <location>
        <begin position="483"/>
        <end position="550"/>
    </location>
</feature>
<proteinExistence type="predicted"/>
<dbReference type="Gene3D" id="2.10.70.10">
    <property type="entry name" value="Complement Module, domain 1"/>
    <property type="match status" value="11"/>
</dbReference>
<dbReference type="InterPro" id="IPR000436">
    <property type="entry name" value="Sushi_SCR_CCP_dom"/>
</dbReference>
<protein>
    <submittedName>
        <fullName evidence="9">Sushi, von Willebrand factor type A, EGF and pentraxin domain-containing protein 1-like</fullName>
    </submittedName>
</protein>
<reference evidence="9" key="2">
    <citation type="submission" date="2025-08" db="UniProtKB">
        <authorList>
            <consortium name="RefSeq"/>
        </authorList>
    </citation>
    <scope>IDENTIFICATION</scope>
    <source>
        <tissue evidence="9">Adult</tissue>
    </source>
</reference>
<feature type="compositionally biased region" description="Polar residues" evidence="6">
    <location>
        <begin position="46"/>
        <end position="59"/>
    </location>
</feature>
<dbReference type="PANTHER" id="PTHR45785">
    <property type="entry name" value="COMPLEMENT FACTOR H-RELATED"/>
    <property type="match status" value="1"/>
</dbReference>
<gene>
    <name evidence="9" type="primary">LOC115066497</name>
</gene>
<feature type="domain" description="Sushi" evidence="7">
    <location>
        <begin position="963"/>
        <end position="1031"/>
    </location>
</feature>
<feature type="domain" description="Sushi" evidence="7">
    <location>
        <begin position="887"/>
        <end position="955"/>
    </location>
</feature>
<evidence type="ECO:0000256" key="5">
    <source>
        <dbReference type="PROSITE-ProRule" id="PRU00302"/>
    </source>
</evidence>
<evidence type="ECO:0000256" key="2">
    <source>
        <dbReference type="ARBA" id="ARBA00022659"/>
    </source>
</evidence>
<sequence>MIVQKTSVHSPAATTSAENFDWFKYFKKPFEHTQVKIPQINKNQTFPIDIRNSTPSKQLKSNENKGQEAREYPIRLAFLDPILYTLNVTTQTPNLKVNLSSSPNNSIVSNLSIQSLINSPPLTSAVTHIPETLNATEKFPNNPGSITKTLSNRYSDTTTNKATTEVRTQCILRSCDFPLICKILLSSSQDSGRLHVEQARQSLFEGSEVVFNCADGYVLEGVNRTTCKTNGLSHKIPSCIPCCDADFKLSCTPPLKCVYEEPNISTKHVITNYFADTVVREHFKLSFECADGYLLEGSKIRKCTAKGWSNVMPRCVNYCDVLDLGIPKFPLKCQMLDSLTGLTNGCQYSLWQRKVKEGSYFEYSCENGYNLHGMNRSTCLNNGWNSDAPSCIPLCDLKLIRPCQSPLICKGNQKWPRPPRPLFSFANMSDVATLDLTEDLTVDFSCEVGYELVGAKVITCSKDGWSHSIPTCKKSECDDSILDDCTYPLICWRYYFGMREYTRIYKGSVQKLSQNEKLFISCENDYLLSGNNYLTCKGGKWNGTMPKCIEPSCRADLLPKCENPMICTAYYYNSGRVQEIINNYGESSKTFPTNTMVVFNCTDGHVLNGAKTATCNNHGWKYDGDIYNSECQRISNTCDKGILDNCTYPLICKRSYTEFGDFKKIQSATSQKSISDAEEIKFRCAYGYVLDGRNALTCMGGKWNGTMPKCIAPSCRADLLPKCEHPMICTAYYYNSGRLQDIINNYEESSKTFPTNTMVVFNCTDGHVLNGAKTATCSNHGWKYDGDIYDPECQRISNTCDKGILDNCTYPLICESFGTEFWFLFENATSQESISDAEEIKFSCDSGYVLDGRNTLTCKGGKWDGTMPKCIVHSCSADLLPECKYPLTCTRYDSEFKSEQIITDNSFNESTNYALNTKVVYGCAEGLKLKGEEQTTCSSNGWSHVQSLKLPQCISPCDLDIFKSCKPPLICYYFGPEMTNWLTVDNSSLINYVAINSIVGFNCEDGFKLQGSRSISCDPEGWNEPISKCVK</sequence>
<evidence type="ECO:0000313" key="8">
    <source>
        <dbReference type="Proteomes" id="UP001652620"/>
    </source>
</evidence>
<dbReference type="SMART" id="SM00032">
    <property type="entry name" value="CCP"/>
    <property type="match status" value="11"/>
</dbReference>
<feature type="region of interest" description="Disordered" evidence="6">
    <location>
        <begin position="46"/>
        <end position="67"/>
    </location>
</feature>
<evidence type="ECO:0000256" key="3">
    <source>
        <dbReference type="ARBA" id="ARBA00022729"/>
    </source>
</evidence>
<feature type="domain" description="Sushi" evidence="7">
    <location>
        <begin position="721"/>
        <end position="795"/>
    </location>
</feature>
<dbReference type="InterPro" id="IPR035976">
    <property type="entry name" value="Sushi/SCR/CCP_sf"/>
</dbReference>
<accession>A0ABM3J4Z1</accession>
<evidence type="ECO:0000256" key="6">
    <source>
        <dbReference type="SAM" id="MobiDB-lite"/>
    </source>
</evidence>
<feature type="domain" description="Sushi" evidence="7">
    <location>
        <begin position="559"/>
        <end position="633"/>
    </location>
</feature>
<dbReference type="CDD" id="cd00033">
    <property type="entry name" value="CCP"/>
    <property type="match status" value="10"/>
</dbReference>
<feature type="domain" description="Sushi" evidence="7">
    <location>
        <begin position="173"/>
        <end position="241"/>
    </location>
</feature>
<name>A0ABM3J4Z1_BACDO</name>
<comment type="subcellular location">
    <subcellularLocation>
        <location evidence="1">Virion</location>
    </subcellularLocation>
</comment>
<dbReference type="GeneID" id="115066497"/>
<dbReference type="RefSeq" id="XP_049304303.1">
    <property type="nucleotide sequence ID" value="XM_049448346.1"/>
</dbReference>
<keyword evidence="3" id="KW-0732">Signal</keyword>
<evidence type="ECO:0000256" key="4">
    <source>
        <dbReference type="ARBA" id="ARBA00023157"/>
    </source>
</evidence>
<dbReference type="Proteomes" id="UP001652620">
    <property type="component" value="Chromosome 2"/>
</dbReference>
<feature type="domain" description="Sushi" evidence="7">
    <location>
        <begin position="401"/>
        <end position="474"/>
    </location>
</feature>
<keyword evidence="8" id="KW-1185">Reference proteome</keyword>
<dbReference type="SUPFAM" id="SSF57535">
    <property type="entry name" value="Complement control module/SCR domain"/>
    <property type="match status" value="11"/>
</dbReference>
<keyword evidence="4" id="KW-1015">Disulfide bond</keyword>
<dbReference type="PROSITE" id="PS50923">
    <property type="entry name" value="SUSHI"/>
    <property type="match status" value="11"/>
</dbReference>
<evidence type="ECO:0000313" key="9">
    <source>
        <dbReference type="RefSeq" id="XP_049304303.1"/>
    </source>
</evidence>